<evidence type="ECO:0000313" key="3">
    <source>
        <dbReference type="Proteomes" id="UP000471120"/>
    </source>
</evidence>
<dbReference type="PANTHER" id="PTHR43245:SF13">
    <property type="entry name" value="UDP-D-APIOSE_UDP-D-XYLOSE SYNTHASE 2"/>
    <property type="match status" value="1"/>
</dbReference>
<dbReference type="RefSeq" id="WP_010837742.1">
    <property type="nucleotide sequence ID" value="NZ_QRCM01000001.1"/>
</dbReference>
<dbReference type="SUPFAM" id="SSF51735">
    <property type="entry name" value="NAD(P)-binding Rossmann-fold domains"/>
    <property type="match status" value="1"/>
</dbReference>
<evidence type="ECO:0000259" key="1">
    <source>
        <dbReference type="Pfam" id="PF01370"/>
    </source>
</evidence>
<dbReference type="InterPro" id="IPR050177">
    <property type="entry name" value="Lipid_A_modif_metabolic_enz"/>
</dbReference>
<dbReference type="Gene3D" id="3.40.50.720">
    <property type="entry name" value="NAD(P)-binding Rossmann-like Domain"/>
    <property type="match status" value="1"/>
</dbReference>
<dbReference type="InterPro" id="IPR036291">
    <property type="entry name" value="NAD(P)-bd_dom_sf"/>
</dbReference>
<proteinExistence type="predicted"/>
<dbReference type="EMBL" id="QRCM01000001">
    <property type="protein sequence ID" value="TXG89473.1"/>
    <property type="molecule type" value="Genomic_DNA"/>
</dbReference>
<dbReference type="Proteomes" id="UP000471120">
    <property type="component" value="Unassembled WGS sequence"/>
</dbReference>
<comment type="caution">
    <text evidence="2">The sequence shown here is derived from an EMBL/GenBank/DDBJ whole genome shotgun (WGS) entry which is preliminary data.</text>
</comment>
<gene>
    <name evidence="2" type="ORF">DW322_03560</name>
</gene>
<dbReference type="AlphaFoldDB" id="A0A6P2CA07"/>
<protein>
    <submittedName>
        <fullName evidence="2">NAD-dependent epimerase/dehydratase family protein</fullName>
    </submittedName>
</protein>
<name>A0A6P2CA07_9NOCA</name>
<dbReference type="Pfam" id="PF01370">
    <property type="entry name" value="Epimerase"/>
    <property type="match status" value="1"/>
</dbReference>
<dbReference type="PANTHER" id="PTHR43245">
    <property type="entry name" value="BIFUNCTIONAL POLYMYXIN RESISTANCE PROTEIN ARNA"/>
    <property type="match status" value="1"/>
</dbReference>
<feature type="domain" description="NAD-dependent epimerase/dehydratase" evidence="1">
    <location>
        <begin position="10"/>
        <end position="229"/>
    </location>
</feature>
<reference evidence="2 3" key="1">
    <citation type="submission" date="2018-07" db="EMBL/GenBank/DDBJ databases">
        <title>Genome sequence of Rhodococcus rhodnii ATCC 35071 from Rhodnius prolixus.</title>
        <authorList>
            <person name="Patel V."/>
            <person name="Vogel K.J."/>
        </authorList>
    </citation>
    <scope>NUCLEOTIDE SEQUENCE [LARGE SCALE GENOMIC DNA]</scope>
    <source>
        <strain evidence="2 3">ATCC 35071</strain>
    </source>
</reference>
<sequence length="312" mass="32964">MTPATVPAWVVGAGGLLGRSVHGELERRGGPVRVSSVPWHDADAARAVLVRDARQFADDVRGGPWQLAWCAGAGVNGTTDEQFAVENSLLQATLDALAVAEPGHGALLYASSAGGVYAGGDAAPFDEHSPVAALSAYGRAKLAAEDVVGEFTRRTGVPSVLARFANLYGPGQNLAKPQGLVSHLCRGYLLRRPVSIYVSMDTLRDYLYVTDAAEMTADALARALRHPDADGPVVKVFASGRTVTIGALLATCRAVFHTRPEVVLATSPLAAGQRRDLRLRSRVWPELDDRSHRTLVDGVAATLASIRGQLTT</sequence>
<organism evidence="2 3">
    <name type="scientific">Rhodococcus rhodnii</name>
    <dbReference type="NCBI Taxonomy" id="38312"/>
    <lineage>
        <taxon>Bacteria</taxon>
        <taxon>Bacillati</taxon>
        <taxon>Actinomycetota</taxon>
        <taxon>Actinomycetes</taxon>
        <taxon>Mycobacteriales</taxon>
        <taxon>Nocardiaceae</taxon>
        <taxon>Rhodococcus</taxon>
    </lineage>
</organism>
<accession>A0A6P2CA07</accession>
<dbReference type="InterPro" id="IPR001509">
    <property type="entry name" value="Epimerase_deHydtase"/>
</dbReference>
<evidence type="ECO:0000313" key="2">
    <source>
        <dbReference type="EMBL" id="TXG89473.1"/>
    </source>
</evidence>
<dbReference type="Gene3D" id="3.90.25.10">
    <property type="entry name" value="UDP-galactose 4-epimerase, domain 1"/>
    <property type="match status" value="1"/>
</dbReference>